<dbReference type="AlphaFoldDB" id="A0A438NBY1"/>
<organism evidence="2 3">
    <name type="scientific">Exophiala mesophila</name>
    <name type="common">Black yeast-like fungus</name>
    <dbReference type="NCBI Taxonomy" id="212818"/>
    <lineage>
        <taxon>Eukaryota</taxon>
        <taxon>Fungi</taxon>
        <taxon>Dikarya</taxon>
        <taxon>Ascomycota</taxon>
        <taxon>Pezizomycotina</taxon>
        <taxon>Eurotiomycetes</taxon>
        <taxon>Chaetothyriomycetidae</taxon>
        <taxon>Chaetothyriales</taxon>
        <taxon>Herpotrichiellaceae</taxon>
        <taxon>Exophiala</taxon>
    </lineage>
</organism>
<evidence type="ECO:0000313" key="3">
    <source>
        <dbReference type="Proteomes" id="UP000288859"/>
    </source>
</evidence>
<dbReference type="EMBL" id="NAJM01000008">
    <property type="protein sequence ID" value="RVX73285.1"/>
    <property type="molecule type" value="Genomic_DNA"/>
</dbReference>
<evidence type="ECO:0000259" key="1">
    <source>
        <dbReference type="Pfam" id="PF01738"/>
    </source>
</evidence>
<dbReference type="Pfam" id="PF01738">
    <property type="entry name" value="DLH"/>
    <property type="match status" value="1"/>
</dbReference>
<dbReference type="GO" id="GO:0016787">
    <property type="term" value="F:hydrolase activity"/>
    <property type="evidence" value="ECO:0007669"/>
    <property type="project" value="InterPro"/>
</dbReference>
<feature type="domain" description="Dienelactone hydrolase" evidence="1">
    <location>
        <begin position="32"/>
        <end position="275"/>
    </location>
</feature>
<accession>A0A438NBY1</accession>
<evidence type="ECO:0000313" key="2">
    <source>
        <dbReference type="EMBL" id="RVX73285.1"/>
    </source>
</evidence>
<dbReference type="Proteomes" id="UP000288859">
    <property type="component" value="Unassembled WGS sequence"/>
</dbReference>
<dbReference type="PANTHER" id="PTHR17630">
    <property type="entry name" value="DIENELACTONE HYDROLASE"/>
    <property type="match status" value="1"/>
</dbReference>
<reference evidence="2 3" key="1">
    <citation type="submission" date="2017-03" db="EMBL/GenBank/DDBJ databases">
        <title>Genomes of endolithic fungi from Antarctica.</title>
        <authorList>
            <person name="Coleine C."/>
            <person name="Masonjones S."/>
            <person name="Stajich J.E."/>
        </authorList>
    </citation>
    <scope>NUCLEOTIDE SEQUENCE [LARGE SCALE GENOMIC DNA]</scope>
    <source>
        <strain evidence="2 3">CCFEE 6314</strain>
    </source>
</reference>
<dbReference type="InterPro" id="IPR002925">
    <property type="entry name" value="Dienelactn_hydro"/>
</dbReference>
<proteinExistence type="predicted"/>
<dbReference type="SUPFAM" id="SSF53474">
    <property type="entry name" value="alpha/beta-Hydrolases"/>
    <property type="match status" value="1"/>
</dbReference>
<dbReference type="PANTHER" id="PTHR17630:SF105">
    <property type="entry name" value="DIENELACTONE HYDROLASE FAMILY PROTEIN (AFU_ORTHOLOGUE AFUA_4G08790)"/>
    <property type="match status" value="1"/>
</dbReference>
<sequence>MASQTGLSACCISGAVHSGTPSGREDTIGGLPTYISEPSDGSTSKTVVFVTDVFGWKFQNVRLLADNYAKAGFFVYIPDLHEGDSLPIEFLQSVEPSLKSKEQEGLLDKAKETVDIMATLGPWLIKHREGVVEPLLSGFINTVKMIPGTNKVGAIGFCWGGRYAILQAHARTQGQIGGVDAAFAAHPSLLAIPTDLEPVSKPTSLAVGDKDSLLDMKSVDQIREALEKTGVPTEVKVYEDQIHGFALRSDWSSDKDKKAMDDTEKQGIEWFKKYLS</sequence>
<protein>
    <recommendedName>
        <fullName evidence="1">Dienelactone hydrolase domain-containing protein</fullName>
    </recommendedName>
</protein>
<gene>
    <name evidence="2" type="ORF">B0A52_02927</name>
</gene>
<comment type="caution">
    <text evidence="2">The sequence shown here is derived from an EMBL/GenBank/DDBJ whole genome shotgun (WGS) entry which is preliminary data.</text>
</comment>
<dbReference type="VEuPathDB" id="FungiDB:PV10_02649"/>
<dbReference type="OrthoDB" id="17560at2759"/>
<dbReference type="InterPro" id="IPR029058">
    <property type="entry name" value="AB_hydrolase_fold"/>
</dbReference>
<name>A0A438NBY1_EXOME</name>
<dbReference type="Gene3D" id="3.40.50.1820">
    <property type="entry name" value="alpha/beta hydrolase"/>
    <property type="match status" value="1"/>
</dbReference>